<evidence type="ECO:0000256" key="1">
    <source>
        <dbReference type="SAM" id="Phobius"/>
    </source>
</evidence>
<feature type="transmembrane region" description="Helical" evidence="1">
    <location>
        <begin position="70"/>
        <end position="89"/>
    </location>
</feature>
<protein>
    <recommendedName>
        <fullName evidence="4">ATP synthase subunit I</fullName>
    </recommendedName>
</protein>
<feature type="transmembrane region" description="Helical" evidence="1">
    <location>
        <begin position="33"/>
        <end position="50"/>
    </location>
</feature>
<gene>
    <name evidence="2" type="ORF">NQ032_15175</name>
</gene>
<sequence>MDFIIKHMIKIRVLLILTFLFLSIVIVEAGKTYSYYLVFIIAFTCINLFFTALENKPRAKDMKTFKINMLLRFIHITIFLAIGYILTIQTRLFETVWIGLGFIAVVALTGLYIDKRDKENTISD</sequence>
<organism evidence="2 3">
    <name type="scientific">Mammaliicoccus sciuri</name>
    <name type="common">Staphylococcus sciuri</name>
    <dbReference type="NCBI Taxonomy" id="1296"/>
    <lineage>
        <taxon>Bacteria</taxon>
        <taxon>Bacillati</taxon>
        <taxon>Bacillota</taxon>
        <taxon>Bacilli</taxon>
        <taxon>Bacillales</taxon>
        <taxon>Staphylococcaceae</taxon>
        <taxon>Mammaliicoccus</taxon>
    </lineage>
</organism>
<proteinExistence type="predicted"/>
<evidence type="ECO:0000313" key="3">
    <source>
        <dbReference type="Proteomes" id="UP001204068"/>
    </source>
</evidence>
<accession>A0AAW5LQE8</accession>
<keyword evidence="1" id="KW-0472">Membrane</keyword>
<keyword evidence="1" id="KW-1133">Transmembrane helix</keyword>
<dbReference type="AlphaFoldDB" id="A0AAW5LQE8"/>
<reference evidence="2" key="1">
    <citation type="submission" date="2022-07" db="EMBL/GenBank/DDBJ databases">
        <title>Bacterial species isolated from the porcine tonsil microbiota.</title>
        <authorList>
            <person name="Oliveira I.M.F."/>
        </authorList>
    </citation>
    <scope>NUCLEOTIDE SEQUENCE</scope>
    <source>
        <strain evidence="2">8QC2O2</strain>
    </source>
</reference>
<comment type="caution">
    <text evidence="2">The sequence shown here is derived from an EMBL/GenBank/DDBJ whole genome shotgun (WGS) entry which is preliminary data.</text>
</comment>
<keyword evidence="1" id="KW-0812">Transmembrane</keyword>
<dbReference type="RefSeq" id="WP_257099604.1">
    <property type="nucleotide sequence ID" value="NZ_JANILD010000009.1"/>
</dbReference>
<dbReference type="EMBL" id="JANILD010000009">
    <property type="protein sequence ID" value="MCQ9304951.1"/>
    <property type="molecule type" value="Genomic_DNA"/>
</dbReference>
<dbReference type="Proteomes" id="UP001204068">
    <property type="component" value="Unassembled WGS sequence"/>
</dbReference>
<feature type="transmembrane region" description="Helical" evidence="1">
    <location>
        <begin position="95"/>
        <end position="113"/>
    </location>
</feature>
<name>A0AAW5LQE8_MAMSC</name>
<feature type="transmembrane region" description="Helical" evidence="1">
    <location>
        <begin position="9"/>
        <end position="27"/>
    </location>
</feature>
<evidence type="ECO:0008006" key="4">
    <source>
        <dbReference type="Google" id="ProtNLM"/>
    </source>
</evidence>
<evidence type="ECO:0000313" key="2">
    <source>
        <dbReference type="EMBL" id="MCQ9304951.1"/>
    </source>
</evidence>